<evidence type="ECO:0008006" key="5">
    <source>
        <dbReference type="Google" id="ProtNLM"/>
    </source>
</evidence>
<dbReference type="AlphaFoldDB" id="A0AAD6S6D7"/>
<reference evidence="2" key="1">
    <citation type="submission" date="2023-03" db="EMBL/GenBank/DDBJ databases">
        <title>Massive genome expansion in bonnet fungi (Mycena s.s.) driven by repeated elements and novel gene families across ecological guilds.</title>
        <authorList>
            <consortium name="Lawrence Berkeley National Laboratory"/>
            <person name="Harder C.B."/>
            <person name="Miyauchi S."/>
            <person name="Viragh M."/>
            <person name="Kuo A."/>
            <person name="Thoen E."/>
            <person name="Andreopoulos B."/>
            <person name="Lu D."/>
            <person name="Skrede I."/>
            <person name="Drula E."/>
            <person name="Henrissat B."/>
            <person name="Morin E."/>
            <person name="Kohler A."/>
            <person name="Barry K."/>
            <person name="LaButti K."/>
            <person name="Morin E."/>
            <person name="Salamov A."/>
            <person name="Lipzen A."/>
            <person name="Mereny Z."/>
            <person name="Hegedus B."/>
            <person name="Baldrian P."/>
            <person name="Stursova M."/>
            <person name="Weitz H."/>
            <person name="Taylor A."/>
            <person name="Grigoriev I.V."/>
            <person name="Nagy L.G."/>
            <person name="Martin F."/>
            <person name="Kauserud H."/>
        </authorList>
    </citation>
    <scope>NUCLEOTIDE SEQUENCE</scope>
    <source>
        <strain evidence="2">CBHHK200</strain>
    </source>
</reference>
<dbReference type="EMBL" id="JARJCM010000226">
    <property type="protein sequence ID" value="KAJ7021674.1"/>
    <property type="molecule type" value="Genomic_DNA"/>
</dbReference>
<sequence length="391" mass="43630">MLDAHAADRALVVDLDGRIQALQRSIEELTVQKKSAQARLDAYCYPVLTLPNEITSEIFLQFNPLYPLCPPLTGPFSPTLLTQICQKWRNIALSMSSLWRAISCDIRDVEEQCRMVDNWLGRSGNCPLSIRLSTSYRHGTGTARKIMGAVLVHLGRWEHISIVSLPHDGLLLPVDTPLPLLRTLELSVDWPYHPPLRGAISHDAPRLTSVVLGLFSYRNGGDLLPWSQLTSLTLLNQTPSQCTAILMHAVNLVYCELTLSEDGTQPQVISLPRLESLVIIHYEYDRESHSTAQNKYLLSFVAPALRRLQLPGECVAHVESFFEASGCQLQELHVTGESGVSFVEEELFRQALPSIPTISFNSRLIDWESPAAAQMRKRNEGRLSIADFAAA</sequence>
<accession>A0AAD6S6D7</accession>
<evidence type="ECO:0000313" key="4">
    <source>
        <dbReference type="Proteomes" id="UP001218188"/>
    </source>
</evidence>
<proteinExistence type="predicted"/>
<keyword evidence="4" id="KW-1185">Reference proteome</keyword>
<dbReference type="Proteomes" id="UP001218188">
    <property type="component" value="Unassembled WGS sequence"/>
</dbReference>
<gene>
    <name evidence="2" type="ORF">C8F04DRAFT_261051</name>
    <name evidence="3" type="ORF">C8F04DRAFT_659958</name>
</gene>
<keyword evidence="1" id="KW-0175">Coiled coil</keyword>
<evidence type="ECO:0000313" key="3">
    <source>
        <dbReference type="EMBL" id="KAJ7032451.1"/>
    </source>
</evidence>
<comment type="caution">
    <text evidence="2">The sequence shown here is derived from an EMBL/GenBank/DDBJ whole genome shotgun (WGS) entry which is preliminary data.</text>
</comment>
<evidence type="ECO:0000256" key="1">
    <source>
        <dbReference type="SAM" id="Coils"/>
    </source>
</evidence>
<feature type="coiled-coil region" evidence="1">
    <location>
        <begin position="12"/>
        <end position="39"/>
    </location>
</feature>
<organism evidence="2 4">
    <name type="scientific">Mycena alexandri</name>
    <dbReference type="NCBI Taxonomy" id="1745969"/>
    <lineage>
        <taxon>Eukaryota</taxon>
        <taxon>Fungi</taxon>
        <taxon>Dikarya</taxon>
        <taxon>Basidiomycota</taxon>
        <taxon>Agaricomycotina</taxon>
        <taxon>Agaricomycetes</taxon>
        <taxon>Agaricomycetidae</taxon>
        <taxon>Agaricales</taxon>
        <taxon>Marasmiineae</taxon>
        <taxon>Mycenaceae</taxon>
        <taxon>Mycena</taxon>
    </lineage>
</organism>
<evidence type="ECO:0000313" key="2">
    <source>
        <dbReference type="EMBL" id="KAJ7021674.1"/>
    </source>
</evidence>
<dbReference type="EMBL" id="JARJCM010000073">
    <property type="protein sequence ID" value="KAJ7032451.1"/>
    <property type="molecule type" value="Genomic_DNA"/>
</dbReference>
<name>A0AAD6S6D7_9AGAR</name>
<protein>
    <recommendedName>
        <fullName evidence="5">F-box domain-containing protein</fullName>
    </recommendedName>
</protein>